<dbReference type="PRINTS" id="PR00080">
    <property type="entry name" value="SDRFAMILY"/>
</dbReference>
<sequence length="257" mass="27115">MASEHAPLSGKIAIVTGSSRGIGEEIAYELAKQGARVMITYTSESGGPRAETLVKCIEQLQNGSAAATVRADLRLLESPAIIVNATLTAFSTRTIDILVNNAAVQLVRPLVGTTAEDYANIFDLNIRGAIFMTEAVIPHLRAPGRIINISSTSARSGYIGYSLYGASKGALESFTRMCAAELAPAGHTVNAIAPGAILTDMYGDIPKEMVEAEKQRTIERRAGRTEDVASIAAWLAGEGSRWVTGQTISATGGFVML</sequence>
<dbReference type="Proteomes" id="UP000007431">
    <property type="component" value="Unassembled WGS sequence"/>
</dbReference>
<dbReference type="OMA" id="GRFAYPN"/>
<dbReference type="Gene3D" id="3.40.50.720">
    <property type="entry name" value="NAD(P)-binding Rossmann-like Domain"/>
    <property type="match status" value="1"/>
</dbReference>
<organism evidence="6">
    <name type="scientific">Schizophyllum commune (strain H4-8 / FGSC 9210)</name>
    <name type="common">Split gill fungus</name>
    <dbReference type="NCBI Taxonomy" id="578458"/>
    <lineage>
        <taxon>Eukaryota</taxon>
        <taxon>Fungi</taxon>
        <taxon>Dikarya</taxon>
        <taxon>Basidiomycota</taxon>
        <taxon>Agaricomycotina</taxon>
        <taxon>Agaricomycetes</taxon>
        <taxon>Agaricomycetidae</taxon>
        <taxon>Agaricales</taxon>
        <taxon>Schizophyllaceae</taxon>
        <taxon>Schizophyllum</taxon>
    </lineage>
</organism>
<dbReference type="FunFam" id="3.40.50.720:FF:000374">
    <property type="entry name" value="3-oxoacyl-(Acyl-carrier-protein) reductase"/>
    <property type="match status" value="1"/>
</dbReference>
<dbReference type="STRING" id="578458.D8QGP9"/>
<dbReference type="InterPro" id="IPR057326">
    <property type="entry name" value="KR_dom"/>
</dbReference>
<keyword evidence="3" id="KW-0560">Oxidoreductase</keyword>
<protein>
    <recommendedName>
        <fullName evidence="4">Ketoreductase domain-containing protein</fullName>
    </recommendedName>
</protein>
<evidence type="ECO:0000313" key="6">
    <source>
        <dbReference type="Proteomes" id="UP000007431"/>
    </source>
</evidence>
<dbReference type="VEuPathDB" id="FungiDB:SCHCODRAFT_02516959"/>
<keyword evidence="6" id="KW-1185">Reference proteome</keyword>
<dbReference type="PANTHER" id="PTHR48107:SF7">
    <property type="entry name" value="RE15974P"/>
    <property type="match status" value="1"/>
</dbReference>
<dbReference type="KEGG" id="scm:SCHCO_02516959"/>
<dbReference type="SUPFAM" id="SSF51735">
    <property type="entry name" value="NAD(P)-binding Rossmann-fold domains"/>
    <property type="match status" value="1"/>
</dbReference>
<gene>
    <name evidence="5" type="ORF">SCHCODRAFT_86028</name>
</gene>
<dbReference type="AlphaFoldDB" id="D8QGP9"/>
<dbReference type="PANTHER" id="PTHR48107">
    <property type="entry name" value="NADPH-DEPENDENT ALDEHYDE REDUCTASE-LIKE PROTEIN, CHLOROPLASTIC-RELATED"/>
    <property type="match status" value="1"/>
</dbReference>
<evidence type="ECO:0000256" key="1">
    <source>
        <dbReference type="ARBA" id="ARBA00006484"/>
    </source>
</evidence>
<dbReference type="SMART" id="SM00822">
    <property type="entry name" value="PKS_KR"/>
    <property type="match status" value="1"/>
</dbReference>
<evidence type="ECO:0000256" key="2">
    <source>
        <dbReference type="ARBA" id="ARBA00022857"/>
    </source>
</evidence>
<dbReference type="RefSeq" id="XP_003027706.1">
    <property type="nucleotide sequence ID" value="XM_003027660.1"/>
</dbReference>
<dbReference type="PRINTS" id="PR00081">
    <property type="entry name" value="GDHRDH"/>
</dbReference>
<accession>D8QGP9</accession>
<proteinExistence type="inferred from homology"/>
<keyword evidence="2" id="KW-0521">NADP</keyword>
<dbReference type="InParanoid" id="D8QGP9"/>
<dbReference type="HOGENOM" id="CLU_010194_1_3_1"/>
<dbReference type="EMBL" id="GL377312">
    <property type="protein sequence ID" value="EFI92803.1"/>
    <property type="molecule type" value="Genomic_DNA"/>
</dbReference>
<dbReference type="InterPro" id="IPR036291">
    <property type="entry name" value="NAD(P)-bd_dom_sf"/>
</dbReference>
<dbReference type="OrthoDB" id="5327538at2759"/>
<dbReference type="GO" id="GO:0016614">
    <property type="term" value="F:oxidoreductase activity, acting on CH-OH group of donors"/>
    <property type="evidence" value="ECO:0007669"/>
    <property type="project" value="UniProtKB-ARBA"/>
</dbReference>
<dbReference type="GeneID" id="9597209"/>
<evidence type="ECO:0000259" key="4">
    <source>
        <dbReference type="SMART" id="SM00822"/>
    </source>
</evidence>
<evidence type="ECO:0000256" key="3">
    <source>
        <dbReference type="ARBA" id="ARBA00023002"/>
    </source>
</evidence>
<feature type="domain" description="Ketoreductase" evidence="4">
    <location>
        <begin position="11"/>
        <end position="195"/>
    </location>
</feature>
<dbReference type="InterPro" id="IPR002347">
    <property type="entry name" value="SDR_fam"/>
</dbReference>
<dbReference type="eggNOG" id="KOG0725">
    <property type="taxonomic scope" value="Eukaryota"/>
</dbReference>
<reference evidence="5 6" key="1">
    <citation type="journal article" date="2010" name="Nat. Biotechnol.">
        <title>Genome sequence of the model mushroom Schizophyllum commune.</title>
        <authorList>
            <person name="Ohm R.A."/>
            <person name="de Jong J.F."/>
            <person name="Lugones L.G."/>
            <person name="Aerts A."/>
            <person name="Kothe E."/>
            <person name="Stajich J.E."/>
            <person name="de Vries R.P."/>
            <person name="Record E."/>
            <person name="Levasseur A."/>
            <person name="Baker S.E."/>
            <person name="Bartholomew K.A."/>
            <person name="Coutinho P.M."/>
            <person name="Erdmann S."/>
            <person name="Fowler T.J."/>
            <person name="Gathman A.C."/>
            <person name="Lombard V."/>
            <person name="Henrissat B."/>
            <person name="Knabe N."/>
            <person name="Kuees U."/>
            <person name="Lilly W.W."/>
            <person name="Lindquist E."/>
            <person name="Lucas S."/>
            <person name="Magnuson J.K."/>
            <person name="Piumi F."/>
            <person name="Raudaskoski M."/>
            <person name="Salamov A."/>
            <person name="Schmutz J."/>
            <person name="Schwarze F.W.M.R."/>
            <person name="vanKuyk P.A."/>
            <person name="Horton J.S."/>
            <person name="Grigoriev I.V."/>
            <person name="Woesten H.A.B."/>
        </authorList>
    </citation>
    <scope>NUCLEOTIDE SEQUENCE [LARGE SCALE GENOMIC DNA]</scope>
    <source>
        <strain evidence="6">H4-8 / FGSC 9210</strain>
    </source>
</reference>
<name>D8QGP9_SCHCM</name>
<evidence type="ECO:0000313" key="5">
    <source>
        <dbReference type="EMBL" id="EFI92803.1"/>
    </source>
</evidence>
<comment type="similarity">
    <text evidence="1">Belongs to the short-chain dehydrogenases/reductases (SDR) family.</text>
</comment>
<dbReference type="Pfam" id="PF13561">
    <property type="entry name" value="adh_short_C2"/>
    <property type="match status" value="1"/>
</dbReference>